<evidence type="ECO:0000256" key="1">
    <source>
        <dbReference type="SAM" id="Coils"/>
    </source>
</evidence>
<dbReference type="Proteomes" id="UP000095492">
    <property type="component" value="Unassembled WGS sequence"/>
</dbReference>
<gene>
    <name evidence="3" type="primary">symE_2</name>
    <name evidence="3" type="ORF">ERS852448_03016</name>
</gene>
<organism evidence="3 4">
    <name type="scientific">Eubacterium ramulus</name>
    <dbReference type="NCBI Taxonomy" id="39490"/>
    <lineage>
        <taxon>Bacteria</taxon>
        <taxon>Bacillati</taxon>
        <taxon>Bacillota</taxon>
        <taxon>Clostridia</taxon>
        <taxon>Eubacteriales</taxon>
        <taxon>Eubacteriaceae</taxon>
        <taxon>Eubacterium</taxon>
    </lineage>
</organism>
<reference evidence="3 4" key="1">
    <citation type="submission" date="2015-09" db="EMBL/GenBank/DDBJ databases">
        <authorList>
            <consortium name="Pathogen Informatics"/>
        </authorList>
    </citation>
    <scope>NUCLEOTIDE SEQUENCE [LARGE SCALE GENOMIC DNA]</scope>
    <source>
        <strain evidence="3 4">2789STDY5608891</strain>
    </source>
</reference>
<dbReference type="STRING" id="39490.ERS852448_03016"/>
<keyword evidence="1" id="KW-0175">Coiled coil</keyword>
<dbReference type="EC" id="3.1.-.-" evidence="3"/>
<feature type="domain" description="Toxin SymE-like" evidence="2">
    <location>
        <begin position="14"/>
        <end position="56"/>
    </location>
</feature>
<dbReference type="RefSeq" id="WP_055291332.1">
    <property type="nucleotide sequence ID" value="NZ_CP173382.1"/>
</dbReference>
<protein>
    <submittedName>
        <fullName evidence="3">Putative endoribonuclease symE</fullName>
        <ecNumber evidence="3">3.1.-.-</ecNumber>
    </submittedName>
</protein>
<dbReference type="GO" id="GO:0003723">
    <property type="term" value="F:RNA binding"/>
    <property type="evidence" value="ECO:0007669"/>
    <property type="project" value="InterPro"/>
</dbReference>
<dbReference type="EMBL" id="CYYA01000035">
    <property type="protein sequence ID" value="CUN27401.1"/>
    <property type="molecule type" value="Genomic_DNA"/>
</dbReference>
<dbReference type="OrthoDB" id="9803936at2"/>
<dbReference type="GeneID" id="97391751"/>
<name>A0A173VJK5_EUBRA</name>
<evidence type="ECO:0000313" key="3">
    <source>
        <dbReference type="EMBL" id="CUN27401.1"/>
    </source>
</evidence>
<dbReference type="GO" id="GO:0016070">
    <property type="term" value="P:RNA metabolic process"/>
    <property type="evidence" value="ECO:0007669"/>
    <property type="project" value="InterPro"/>
</dbReference>
<dbReference type="Pfam" id="PF08845">
    <property type="entry name" value="SymE_toxin"/>
    <property type="match status" value="1"/>
</dbReference>
<dbReference type="InterPro" id="IPR014944">
    <property type="entry name" value="Toxin_SymE-like"/>
</dbReference>
<sequence>MKNQKIRSMKVHEQSGYNYKATPTIILKGQWLKEMGFEIGDYITVSCEEGKLIITPDAEKAAMAKAEAEFMEKGMKKLQKRFQAEKEQLHAQFVAERNTEYNGREVQ</sequence>
<evidence type="ECO:0000313" key="4">
    <source>
        <dbReference type="Proteomes" id="UP000095492"/>
    </source>
</evidence>
<proteinExistence type="predicted"/>
<dbReference type="GO" id="GO:0016788">
    <property type="term" value="F:hydrolase activity, acting on ester bonds"/>
    <property type="evidence" value="ECO:0007669"/>
    <property type="project" value="InterPro"/>
</dbReference>
<accession>A0A173VJK5</accession>
<dbReference type="GO" id="GO:0005737">
    <property type="term" value="C:cytoplasm"/>
    <property type="evidence" value="ECO:0007669"/>
    <property type="project" value="InterPro"/>
</dbReference>
<feature type="coiled-coil region" evidence="1">
    <location>
        <begin position="61"/>
        <end position="88"/>
    </location>
</feature>
<keyword evidence="3" id="KW-0378">Hydrolase</keyword>
<evidence type="ECO:0000259" key="2">
    <source>
        <dbReference type="Pfam" id="PF08845"/>
    </source>
</evidence>
<dbReference type="AlphaFoldDB" id="A0A173VJK5"/>